<keyword evidence="1 5" id="KW-0963">Cytoplasm</keyword>
<dbReference type="EC" id="3.1.-.-" evidence="5"/>
<dbReference type="SUPFAM" id="SSF53098">
    <property type="entry name" value="Ribonuclease H-like"/>
    <property type="match status" value="1"/>
</dbReference>
<protein>
    <recommendedName>
        <fullName evidence="5">Putative pre-16S rRNA nuclease</fullName>
        <ecNumber evidence="5">3.1.-.-</ecNumber>
    </recommendedName>
</protein>
<comment type="similarity">
    <text evidence="5">Belongs to the YqgF HJR family.</text>
</comment>
<comment type="function">
    <text evidence="5">Could be a nuclease involved in processing of the 5'-end of pre-16S rRNA.</text>
</comment>
<evidence type="ECO:0000256" key="3">
    <source>
        <dbReference type="ARBA" id="ARBA00022722"/>
    </source>
</evidence>
<keyword evidence="8" id="KW-1185">Reference proteome</keyword>
<dbReference type="PANTHER" id="PTHR33317">
    <property type="entry name" value="POLYNUCLEOTIDYL TRANSFERASE, RIBONUCLEASE H-LIKE SUPERFAMILY PROTEIN"/>
    <property type="match status" value="1"/>
</dbReference>
<dbReference type="HAMAP" id="MF_00651">
    <property type="entry name" value="Nuclease_YqgF"/>
    <property type="match status" value="1"/>
</dbReference>
<evidence type="ECO:0000256" key="5">
    <source>
        <dbReference type="HAMAP-Rule" id="MF_00651"/>
    </source>
</evidence>
<comment type="caution">
    <text evidence="7">The sequence shown here is derived from an EMBL/GenBank/DDBJ whole genome shotgun (WGS) entry which is preliminary data.</text>
</comment>
<proteinExistence type="inferred from homology"/>
<dbReference type="EMBL" id="JBFRYB010000001">
    <property type="protein sequence ID" value="MEX1663983.1"/>
    <property type="molecule type" value="Genomic_DNA"/>
</dbReference>
<feature type="domain" description="YqgF/RNase H-like" evidence="6">
    <location>
        <begin position="6"/>
        <end position="106"/>
    </location>
</feature>
<evidence type="ECO:0000313" key="8">
    <source>
        <dbReference type="Proteomes" id="UP001557484"/>
    </source>
</evidence>
<keyword evidence="3 5" id="KW-0540">Nuclease</keyword>
<dbReference type="PANTHER" id="PTHR33317:SF4">
    <property type="entry name" value="POLYNUCLEOTIDYL TRANSFERASE, RIBONUCLEASE H-LIKE SUPERFAMILY PROTEIN"/>
    <property type="match status" value="1"/>
</dbReference>
<dbReference type="CDD" id="cd16964">
    <property type="entry name" value="YqgF"/>
    <property type="match status" value="1"/>
</dbReference>
<dbReference type="InterPro" id="IPR005227">
    <property type="entry name" value="YqgF"/>
</dbReference>
<accession>A0ABV3TQW9</accession>
<dbReference type="RefSeq" id="WP_368374112.1">
    <property type="nucleotide sequence ID" value="NZ_JBFRYB010000001.1"/>
</dbReference>
<dbReference type="NCBIfam" id="TIGR00250">
    <property type="entry name" value="RNAse_H_YqgF"/>
    <property type="match status" value="1"/>
</dbReference>
<dbReference type="InterPro" id="IPR012337">
    <property type="entry name" value="RNaseH-like_sf"/>
</dbReference>
<dbReference type="Pfam" id="PF03652">
    <property type="entry name" value="RuvX"/>
    <property type="match status" value="1"/>
</dbReference>
<evidence type="ECO:0000256" key="2">
    <source>
        <dbReference type="ARBA" id="ARBA00022517"/>
    </source>
</evidence>
<evidence type="ECO:0000259" key="6">
    <source>
        <dbReference type="SMART" id="SM00732"/>
    </source>
</evidence>
<reference evidence="7 8" key="1">
    <citation type="journal article" date="2011" name="Int. J. Syst. Evol. Microbiol.">
        <title>Zhongshania antarctica gen. nov., sp. nov. and Zhongshania guokunii sp. nov., gammaproteobacteria respectively isolated from coastal attached (fast) ice and surface seawater of the Antarctic.</title>
        <authorList>
            <person name="Li H.J."/>
            <person name="Zhang X.Y."/>
            <person name="Chen C.X."/>
            <person name="Zhang Y.J."/>
            <person name="Gao Z.M."/>
            <person name="Yu Y."/>
            <person name="Chen X.L."/>
            <person name="Chen B."/>
            <person name="Zhang Y.Z."/>
        </authorList>
    </citation>
    <scope>NUCLEOTIDE SEQUENCE [LARGE SCALE GENOMIC DNA]</scope>
    <source>
        <strain evidence="7 8">R06B22</strain>
    </source>
</reference>
<dbReference type="Gene3D" id="3.30.420.140">
    <property type="entry name" value="YqgF/RNase H-like domain"/>
    <property type="match status" value="1"/>
</dbReference>
<comment type="subcellular location">
    <subcellularLocation>
        <location evidence="5">Cytoplasm</location>
    </subcellularLocation>
</comment>
<gene>
    <name evidence="7" type="primary">ruvX</name>
    <name evidence="7" type="ORF">AB4875_00720</name>
</gene>
<keyword evidence="4 5" id="KW-0378">Hydrolase</keyword>
<dbReference type="InterPro" id="IPR006641">
    <property type="entry name" value="YqgF/RNaseH-like_dom"/>
</dbReference>
<sequence>MNDKPQTLLSFDFGLRWIGCAIGQTLTGTASPQASLQAKDGIPRWEDIDKLLATWKPDAVVVGLPLNMDGSVSEMSLRARKFGNRIHGRFGIAVHFADERLSSFEARGDIIEDTGSRDFKNQSVDSRSAAIILESWMRE</sequence>
<dbReference type="SMART" id="SM00732">
    <property type="entry name" value="YqgFc"/>
    <property type="match status" value="1"/>
</dbReference>
<keyword evidence="2 5" id="KW-0690">Ribosome biogenesis</keyword>
<evidence type="ECO:0000313" key="7">
    <source>
        <dbReference type="EMBL" id="MEX1663983.1"/>
    </source>
</evidence>
<organism evidence="7 8">
    <name type="scientific">Zhongshania arctica</name>
    <dbReference type="NCBI Taxonomy" id="3238302"/>
    <lineage>
        <taxon>Bacteria</taxon>
        <taxon>Pseudomonadati</taxon>
        <taxon>Pseudomonadota</taxon>
        <taxon>Gammaproteobacteria</taxon>
        <taxon>Cellvibrionales</taxon>
        <taxon>Spongiibacteraceae</taxon>
        <taxon>Zhongshania</taxon>
    </lineage>
</organism>
<dbReference type="InterPro" id="IPR037027">
    <property type="entry name" value="YqgF/RNaseH-like_dom_sf"/>
</dbReference>
<evidence type="ECO:0000256" key="1">
    <source>
        <dbReference type="ARBA" id="ARBA00022490"/>
    </source>
</evidence>
<dbReference type="Proteomes" id="UP001557484">
    <property type="component" value="Unassembled WGS sequence"/>
</dbReference>
<name>A0ABV3TQW9_9GAMM</name>
<evidence type="ECO:0000256" key="4">
    <source>
        <dbReference type="ARBA" id="ARBA00022801"/>
    </source>
</evidence>